<dbReference type="SUPFAM" id="SSF55729">
    <property type="entry name" value="Acyl-CoA N-acyltransferases (Nat)"/>
    <property type="match status" value="1"/>
</dbReference>
<dbReference type="AlphaFoldDB" id="A0A6J4IT77"/>
<evidence type="ECO:0000313" key="2">
    <source>
        <dbReference type="EMBL" id="CAA9259409.1"/>
    </source>
</evidence>
<reference evidence="2" key="1">
    <citation type="submission" date="2020-02" db="EMBL/GenBank/DDBJ databases">
        <authorList>
            <person name="Meier V. D."/>
        </authorList>
    </citation>
    <scope>NUCLEOTIDE SEQUENCE</scope>
    <source>
        <strain evidence="2">AVDCRST_MAG50</strain>
    </source>
</reference>
<gene>
    <name evidence="2" type="ORF">AVDCRST_MAG50-2919</name>
</gene>
<dbReference type="InterPro" id="IPR016181">
    <property type="entry name" value="Acyl_CoA_acyltransferase"/>
</dbReference>
<dbReference type="Pfam" id="PF00583">
    <property type="entry name" value="Acetyltransf_1"/>
    <property type="match status" value="1"/>
</dbReference>
<evidence type="ECO:0000259" key="1">
    <source>
        <dbReference type="PROSITE" id="PS51186"/>
    </source>
</evidence>
<sequence>MTALHLDCQCGRTIEAPELDALSDAFLAHVRELHADWPYPDQAVRNYAEATQRLTGGSERLDRIGDIEIHPVTEDRLEDWAYFFDHDGFVGTPEWAGCYCIEPHLLDPKAPEASADRSGRQNRETMVGLLRAGRSQGYLAYVEGRAAGWVNASKRSDYALFRTGDATSDGDVIGLSCFVIAPPYRRHGLAGKLLDRVIADAPQRGVAWIEAYPFVASRPDDGRNFRGSRSLYDARGFEPVEERERYVVMRRPA</sequence>
<dbReference type="PROSITE" id="PS51186">
    <property type="entry name" value="GNAT"/>
    <property type="match status" value="1"/>
</dbReference>
<name>A0A6J4IT77_9ACTN</name>
<accession>A0A6J4IT77</accession>
<dbReference type="InterPro" id="IPR000182">
    <property type="entry name" value="GNAT_dom"/>
</dbReference>
<dbReference type="Gene3D" id="3.40.630.30">
    <property type="match status" value="1"/>
</dbReference>
<organism evidence="2">
    <name type="scientific">uncultured Acidimicrobiales bacterium</name>
    <dbReference type="NCBI Taxonomy" id="310071"/>
    <lineage>
        <taxon>Bacteria</taxon>
        <taxon>Bacillati</taxon>
        <taxon>Actinomycetota</taxon>
        <taxon>Acidimicrobiia</taxon>
        <taxon>Acidimicrobiales</taxon>
        <taxon>environmental samples</taxon>
    </lineage>
</organism>
<dbReference type="GO" id="GO:0016747">
    <property type="term" value="F:acyltransferase activity, transferring groups other than amino-acyl groups"/>
    <property type="evidence" value="ECO:0007669"/>
    <property type="project" value="InterPro"/>
</dbReference>
<protein>
    <recommendedName>
        <fullName evidence="1">N-acetyltransferase domain-containing protein</fullName>
    </recommendedName>
</protein>
<proteinExistence type="predicted"/>
<feature type="domain" description="N-acetyltransferase" evidence="1">
    <location>
        <begin position="67"/>
        <end position="253"/>
    </location>
</feature>
<dbReference type="CDD" id="cd04301">
    <property type="entry name" value="NAT_SF"/>
    <property type="match status" value="1"/>
</dbReference>
<dbReference type="EMBL" id="CADCTF010000127">
    <property type="protein sequence ID" value="CAA9259409.1"/>
    <property type="molecule type" value="Genomic_DNA"/>
</dbReference>